<evidence type="ECO:0000313" key="4">
    <source>
        <dbReference type="Proteomes" id="UP000187172"/>
    </source>
</evidence>
<dbReference type="EMBL" id="MRTP01000017">
    <property type="protein sequence ID" value="OMF48361.1"/>
    <property type="molecule type" value="Genomic_DNA"/>
</dbReference>
<evidence type="ECO:0000259" key="2">
    <source>
        <dbReference type="Pfam" id="PF02517"/>
    </source>
</evidence>
<gene>
    <name evidence="3" type="ORF">BK138_31810</name>
</gene>
<keyword evidence="3" id="KW-0378">Hydrolase</keyword>
<keyword evidence="1" id="KW-0472">Membrane</keyword>
<feature type="domain" description="CAAX prenyl protease 2/Lysostaphin resistance protein A-like" evidence="2">
    <location>
        <begin position="122"/>
        <end position="225"/>
    </location>
</feature>
<dbReference type="GO" id="GO:0006508">
    <property type="term" value="P:proteolysis"/>
    <property type="evidence" value="ECO:0007669"/>
    <property type="project" value="UniProtKB-KW"/>
</dbReference>
<feature type="transmembrane region" description="Helical" evidence="1">
    <location>
        <begin position="242"/>
        <end position="265"/>
    </location>
</feature>
<evidence type="ECO:0000256" key="1">
    <source>
        <dbReference type="SAM" id="Phobius"/>
    </source>
</evidence>
<feature type="transmembrane region" description="Helical" evidence="1">
    <location>
        <begin position="70"/>
        <end position="94"/>
    </location>
</feature>
<name>A0A1R1E974_9BACL</name>
<dbReference type="InterPro" id="IPR042150">
    <property type="entry name" value="MmRce1-like"/>
</dbReference>
<dbReference type="GO" id="GO:0080120">
    <property type="term" value="P:CAAX-box protein maturation"/>
    <property type="evidence" value="ECO:0007669"/>
    <property type="project" value="UniProtKB-ARBA"/>
</dbReference>
<dbReference type="RefSeq" id="WP_076176201.1">
    <property type="nucleotide sequence ID" value="NZ_MRTP01000017.1"/>
</dbReference>
<dbReference type="Pfam" id="PF02517">
    <property type="entry name" value="Rce1-like"/>
    <property type="match status" value="1"/>
</dbReference>
<organism evidence="3 4">
    <name type="scientific">Paenibacillus rhizosphaerae</name>
    <dbReference type="NCBI Taxonomy" id="297318"/>
    <lineage>
        <taxon>Bacteria</taxon>
        <taxon>Bacillati</taxon>
        <taxon>Bacillota</taxon>
        <taxon>Bacilli</taxon>
        <taxon>Bacillales</taxon>
        <taxon>Paenibacillaceae</taxon>
        <taxon>Paenibacillus</taxon>
    </lineage>
</organism>
<keyword evidence="1" id="KW-1133">Transmembrane helix</keyword>
<dbReference type="AlphaFoldDB" id="A0A1R1E974"/>
<dbReference type="PANTHER" id="PTHR35797">
    <property type="entry name" value="PROTEASE-RELATED"/>
    <property type="match status" value="1"/>
</dbReference>
<keyword evidence="3" id="KW-0645">Protease</keyword>
<reference evidence="3 4" key="1">
    <citation type="submission" date="2016-11" db="EMBL/GenBank/DDBJ databases">
        <title>Paenibacillus species isolates.</title>
        <authorList>
            <person name="Beno S.M."/>
        </authorList>
    </citation>
    <scope>NUCLEOTIDE SEQUENCE [LARGE SCALE GENOMIC DNA]</scope>
    <source>
        <strain evidence="3 4">FSL R5-0378</strain>
    </source>
</reference>
<sequence>MKITSVRSATAFSVTVLLLTLLANLSGSMNLVAISQLAPMITVLLMLIFISGRKDSLRSSGLGTFGGLRWYFAAILSIVPIGIGFLAAWAFGIVQLPSAEFLSQGTARFTVSEYAWYITKSSWAPQMLISMLIFSFGEEIGWRGYLQPKLTEAYGIRKSILITAAVWACFHYPFYLNQYNTDGNVWINLVLFTVMIFPLSVFMGWVRWRSRSIWPVVVIHMVINLSRSWLEQLFFDKASGWSYVAGESGVITIAVWAACAAVIWVKLGKSTWAKKASGKLSEVNAG</sequence>
<dbReference type="InterPro" id="IPR003675">
    <property type="entry name" value="Rce1/LyrA-like_dom"/>
</dbReference>
<proteinExistence type="predicted"/>
<feature type="transmembrane region" description="Helical" evidence="1">
    <location>
        <begin position="155"/>
        <end position="174"/>
    </location>
</feature>
<protein>
    <submittedName>
        <fullName evidence="3">CAAX protease family protein</fullName>
    </submittedName>
</protein>
<dbReference type="GO" id="GO:0004175">
    <property type="term" value="F:endopeptidase activity"/>
    <property type="evidence" value="ECO:0007669"/>
    <property type="project" value="UniProtKB-ARBA"/>
</dbReference>
<feature type="transmembrane region" description="Helical" evidence="1">
    <location>
        <begin position="186"/>
        <end position="206"/>
    </location>
</feature>
<dbReference type="Proteomes" id="UP000187172">
    <property type="component" value="Unassembled WGS sequence"/>
</dbReference>
<accession>A0A1R1E974</accession>
<keyword evidence="1" id="KW-0812">Transmembrane</keyword>
<comment type="caution">
    <text evidence="3">The sequence shown here is derived from an EMBL/GenBank/DDBJ whole genome shotgun (WGS) entry which is preliminary data.</text>
</comment>
<keyword evidence="4" id="KW-1185">Reference proteome</keyword>
<feature type="transmembrane region" description="Helical" evidence="1">
    <location>
        <begin position="33"/>
        <end position="50"/>
    </location>
</feature>
<dbReference type="PANTHER" id="PTHR35797:SF1">
    <property type="entry name" value="PROTEASE"/>
    <property type="match status" value="1"/>
</dbReference>
<evidence type="ECO:0000313" key="3">
    <source>
        <dbReference type="EMBL" id="OMF48361.1"/>
    </source>
</evidence>
<feature type="transmembrane region" description="Helical" evidence="1">
    <location>
        <begin position="213"/>
        <end position="230"/>
    </location>
</feature>